<reference evidence="2" key="2">
    <citation type="journal article" date="2017" name="Nat. Plants">
        <title>The Aegilops tauschii genome reveals multiple impacts of transposons.</title>
        <authorList>
            <person name="Zhao G."/>
            <person name="Zou C."/>
            <person name="Li K."/>
            <person name="Wang K."/>
            <person name="Li T."/>
            <person name="Gao L."/>
            <person name="Zhang X."/>
            <person name="Wang H."/>
            <person name="Yang Z."/>
            <person name="Liu X."/>
            <person name="Jiang W."/>
            <person name="Mao L."/>
            <person name="Kong X."/>
            <person name="Jiao Y."/>
            <person name="Jia J."/>
        </authorList>
    </citation>
    <scope>NUCLEOTIDE SEQUENCE [LARGE SCALE GENOMIC DNA]</scope>
    <source>
        <strain evidence="2">cv. AL8/78</strain>
    </source>
</reference>
<proteinExistence type="predicted"/>
<reference evidence="1" key="5">
    <citation type="journal article" date="2021" name="G3 (Bethesda)">
        <title>Aegilops tauschii genome assembly Aet v5.0 features greater sequence contiguity and improved annotation.</title>
        <authorList>
            <person name="Wang L."/>
            <person name="Zhu T."/>
            <person name="Rodriguez J.C."/>
            <person name="Deal K.R."/>
            <person name="Dubcovsky J."/>
            <person name="McGuire P.E."/>
            <person name="Lux T."/>
            <person name="Spannagl M."/>
            <person name="Mayer K.F.X."/>
            <person name="Baldrich P."/>
            <person name="Meyers B.C."/>
            <person name="Huo N."/>
            <person name="Gu Y.Q."/>
            <person name="Zhou H."/>
            <person name="Devos K.M."/>
            <person name="Bennetzen J.L."/>
            <person name="Unver T."/>
            <person name="Budak H."/>
            <person name="Gulick P.J."/>
            <person name="Galiba G."/>
            <person name="Kalapos B."/>
            <person name="Nelson D.R."/>
            <person name="Li P."/>
            <person name="You F.M."/>
            <person name="Luo M.C."/>
            <person name="Dvorak J."/>
        </authorList>
    </citation>
    <scope>NUCLEOTIDE SEQUENCE [LARGE SCALE GENOMIC DNA]</scope>
    <source>
        <strain evidence="1">cv. AL8/78</strain>
    </source>
</reference>
<dbReference type="AlphaFoldDB" id="A0A453QYJ8"/>
<reference evidence="1" key="4">
    <citation type="submission" date="2019-03" db="UniProtKB">
        <authorList>
            <consortium name="EnsemblPlants"/>
        </authorList>
    </citation>
    <scope>IDENTIFICATION</scope>
</reference>
<name>A0A453QYJ8_AEGTS</name>
<reference evidence="1" key="3">
    <citation type="journal article" date="2017" name="Nature">
        <title>Genome sequence of the progenitor of the wheat D genome Aegilops tauschii.</title>
        <authorList>
            <person name="Luo M.C."/>
            <person name="Gu Y.Q."/>
            <person name="Puiu D."/>
            <person name="Wang H."/>
            <person name="Twardziok S.O."/>
            <person name="Deal K.R."/>
            <person name="Huo N."/>
            <person name="Zhu T."/>
            <person name="Wang L."/>
            <person name="Wang Y."/>
            <person name="McGuire P.E."/>
            <person name="Liu S."/>
            <person name="Long H."/>
            <person name="Ramasamy R.K."/>
            <person name="Rodriguez J.C."/>
            <person name="Van S.L."/>
            <person name="Yuan L."/>
            <person name="Wang Z."/>
            <person name="Xia Z."/>
            <person name="Xiao L."/>
            <person name="Anderson O.D."/>
            <person name="Ouyang S."/>
            <person name="Liang Y."/>
            <person name="Zimin A.V."/>
            <person name="Pertea G."/>
            <person name="Qi P."/>
            <person name="Bennetzen J.L."/>
            <person name="Dai X."/>
            <person name="Dawson M.W."/>
            <person name="Muller H.G."/>
            <person name="Kugler K."/>
            <person name="Rivarola-Duarte L."/>
            <person name="Spannagl M."/>
            <person name="Mayer K.F.X."/>
            <person name="Lu F.H."/>
            <person name="Bevan M.W."/>
            <person name="Leroy P."/>
            <person name="Li P."/>
            <person name="You F.M."/>
            <person name="Sun Q."/>
            <person name="Liu Z."/>
            <person name="Lyons E."/>
            <person name="Wicker T."/>
            <person name="Salzberg S.L."/>
            <person name="Devos K.M."/>
            <person name="Dvorak J."/>
        </authorList>
    </citation>
    <scope>NUCLEOTIDE SEQUENCE [LARGE SCALE GENOMIC DNA]</scope>
    <source>
        <strain evidence="1">cv. AL8/78</strain>
    </source>
</reference>
<protein>
    <submittedName>
        <fullName evidence="1">Uncharacterized protein</fullName>
    </submittedName>
</protein>
<accession>A0A453QYJ8</accession>
<sequence>MCRREDGILPLHRALYNVNTLLSCMYLRPMHQVDSTDRFAQTRTSISRCPDQPTLPCRDVPELIFCSSSPDTPATAAIDLVHEVRPDED</sequence>
<evidence type="ECO:0000313" key="2">
    <source>
        <dbReference type="Proteomes" id="UP000015105"/>
    </source>
</evidence>
<evidence type="ECO:0000313" key="1">
    <source>
        <dbReference type="EnsemblPlants" id="AET7Gv20376000.10"/>
    </source>
</evidence>
<organism evidence="1 2">
    <name type="scientific">Aegilops tauschii subsp. strangulata</name>
    <name type="common">Goatgrass</name>
    <dbReference type="NCBI Taxonomy" id="200361"/>
    <lineage>
        <taxon>Eukaryota</taxon>
        <taxon>Viridiplantae</taxon>
        <taxon>Streptophyta</taxon>
        <taxon>Embryophyta</taxon>
        <taxon>Tracheophyta</taxon>
        <taxon>Spermatophyta</taxon>
        <taxon>Magnoliopsida</taxon>
        <taxon>Liliopsida</taxon>
        <taxon>Poales</taxon>
        <taxon>Poaceae</taxon>
        <taxon>BOP clade</taxon>
        <taxon>Pooideae</taxon>
        <taxon>Triticodae</taxon>
        <taxon>Triticeae</taxon>
        <taxon>Triticinae</taxon>
        <taxon>Aegilops</taxon>
    </lineage>
</organism>
<dbReference type="PROSITE" id="PS51257">
    <property type="entry name" value="PROKAR_LIPOPROTEIN"/>
    <property type="match status" value="1"/>
</dbReference>
<dbReference type="Gramene" id="AET7Gv20376000.10">
    <property type="protein sequence ID" value="AET7Gv20376000.10"/>
    <property type="gene ID" value="AET7Gv20376000"/>
</dbReference>
<reference evidence="2" key="1">
    <citation type="journal article" date="2014" name="Science">
        <title>Ancient hybridizations among the ancestral genomes of bread wheat.</title>
        <authorList>
            <consortium name="International Wheat Genome Sequencing Consortium,"/>
            <person name="Marcussen T."/>
            <person name="Sandve S.R."/>
            <person name="Heier L."/>
            <person name="Spannagl M."/>
            <person name="Pfeifer M."/>
            <person name="Jakobsen K.S."/>
            <person name="Wulff B.B."/>
            <person name="Steuernagel B."/>
            <person name="Mayer K.F."/>
            <person name="Olsen O.A."/>
        </authorList>
    </citation>
    <scope>NUCLEOTIDE SEQUENCE [LARGE SCALE GENOMIC DNA]</scope>
    <source>
        <strain evidence="2">cv. AL8/78</strain>
    </source>
</reference>
<dbReference type="EnsemblPlants" id="AET7Gv20376000.10">
    <property type="protein sequence ID" value="AET7Gv20376000.10"/>
    <property type="gene ID" value="AET7Gv20376000"/>
</dbReference>
<dbReference type="Proteomes" id="UP000015105">
    <property type="component" value="Chromosome 7D"/>
</dbReference>
<keyword evidence="2" id="KW-1185">Reference proteome</keyword>